<dbReference type="EMBL" id="DXIQ01000032">
    <property type="protein sequence ID" value="HIV38447.1"/>
    <property type="molecule type" value="Genomic_DNA"/>
</dbReference>
<dbReference type="AlphaFoldDB" id="A0A9D1TFJ0"/>
<dbReference type="InterPro" id="IPR018357">
    <property type="entry name" value="Hexapep_transf_CS"/>
</dbReference>
<organism evidence="3 4">
    <name type="scientific">Candidatus Blautia stercorigallinarum</name>
    <dbReference type="NCBI Taxonomy" id="2838501"/>
    <lineage>
        <taxon>Bacteria</taxon>
        <taxon>Bacillati</taxon>
        <taxon>Bacillota</taxon>
        <taxon>Clostridia</taxon>
        <taxon>Lachnospirales</taxon>
        <taxon>Lachnospiraceae</taxon>
        <taxon>Blautia</taxon>
    </lineage>
</organism>
<dbReference type="InterPro" id="IPR001451">
    <property type="entry name" value="Hexapep"/>
</dbReference>
<dbReference type="PANTHER" id="PTHR23416">
    <property type="entry name" value="SIALIC ACID SYNTHASE-RELATED"/>
    <property type="match status" value="1"/>
</dbReference>
<gene>
    <name evidence="3" type="ORF">H9747_05525</name>
</gene>
<protein>
    <submittedName>
        <fullName evidence="3">Acyltransferase</fullName>
    </submittedName>
</protein>
<dbReference type="PROSITE" id="PS00101">
    <property type="entry name" value="HEXAPEP_TRANSFERASES"/>
    <property type="match status" value="1"/>
</dbReference>
<proteinExistence type="predicted"/>
<name>A0A9D1TFJ0_9FIRM</name>
<comment type="caution">
    <text evidence="3">The sequence shown here is derived from an EMBL/GenBank/DDBJ whole genome shotgun (WGS) entry which is preliminary data.</text>
</comment>
<reference evidence="3" key="1">
    <citation type="journal article" date="2021" name="PeerJ">
        <title>Extensive microbial diversity within the chicken gut microbiome revealed by metagenomics and culture.</title>
        <authorList>
            <person name="Gilroy R."/>
            <person name="Ravi A."/>
            <person name="Getino M."/>
            <person name="Pursley I."/>
            <person name="Horton D.L."/>
            <person name="Alikhan N.F."/>
            <person name="Baker D."/>
            <person name="Gharbi K."/>
            <person name="Hall N."/>
            <person name="Watson M."/>
            <person name="Adriaenssens E.M."/>
            <person name="Foster-Nyarko E."/>
            <person name="Jarju S."/>
            <person name="Secka A."/>
            <person name="Antonio M."/>
            <person name="Oren A."/>
            <person name="Chaudhuri R.R."/>
            <person name="La Ragione R."/>
            <person name="Hildebrand F."/>
            <person name="Pallen M.J."/>
        </authorList>
    </citation>
    <scope>NUCLEOTIDE SEQUENCE</scope>
    <source>
        <strain evidence="3">CHK195-9823</strain>
    </source>
</reference>
<dbReference type="Proteomes" id="UP000886814">
    <property type="component" value="Unassembled WGS sequence"/>
</dbReference>
<sequence>MNWYRIIHTVGMCLHGSGQKRARYLKKHNILRHIGDHCMVMFRKIPLYPKLLSLGDNVWIATGVTFVPHDAIHHMLNNCIAGGKFRENIGCISIEDNVFIGTNSIILPNVTIGPNTIVGAGTLVNKSIGGGGIRWNPSKVYLLIRRICGKAQAYAKCKDRKN</sequence>
<dbReference type="Gene3D" id="2.160.10.10">
    <property type="entry name" value="Hexapeptide repeat proteins"/>
    <property type="match status" value="1"/>
</dbReference>
<dbReference type="GO" id="GO:0016746">
    <property type="term" value="F:acyltransferase activity"/>
    <property type="evidence" value="ECO:0007669"/>
    <property type="project" value="UniProtKB-KW"/>
</dbReference>
<dbReference type="SUPFAM" id="SSF51161">
    <property type="entry name" value="Trimeric LpxA-like enzymes"/>
    <property type="match status" value="1"/>
</dbReference>
<keyword evidence="1" id="KW-0808">Transferase</keyword>
<evidence type="ECO:0000313" key="3">
    <source>
        <dbReference type="EMBL" id="HIV38447.1"/>
    </source>
</evidence>
<dbReference type="InterPro" id="IPR051159">
    <property type="entry name" value="Hexapeptide_acetyltransf"/>
</dbReference>
<accession>A0A9D1TFJ0</accession>
<keyword evidence="3" id="KW-0012">Acyltransferase</keyword>
<keyword evidence="2" id="KW-0677">Repeat</keyword>
<reference evidence="3" key="2">
    <citation type="submission" date="2021-04" db="EMBL/GenBank/DDBJ databases">
        <authorList>
            <person name="Gilroy R."/>
        </authorList>
    </citation>
    <scope>NUCLEOTIDE SEQUENCE</scope>
    <source>
        <strain evidence="3">CHK195-9823</strain>
    </source>
</reference>
<evidence type="ECO:0000256" key="1">
    <source>
        <dbReference type="ARBA" id="ARBA00022679"/>
    </source>
</evidence>
<evidence type="ECO:0000256" key="2">
    <source>
        <dbReference type="ARBA" id="ARBA00022737"/>
    </source>
</evidence>
<dbReference type="Pfam" id="PF00132">
    <property type="entry name" value="Hexapep"/>
    <property type="match status" value="1"/>
</dbReference>
<evidence type="ECO:0000313" key="4">
    <source>
        <dbReference type="Proteomes" id="UP000886814"/>
    </source>
</evidence>
<dbReference type="InterPro" id="IPR011004">
    <property type="entry name" value="Trimer_LpxA-like_sf"/>
</dbReference>